<dbReference type="Proteomes" id="UP000504635">
    <property type="component" value="Unplaced"/>
</dbReference>
<accession>A0A6J2XLL5</accession>
<reference evidence="2" key="1">
    <citation type="submission" date="2025-08" db="UniProtKB">
        <authorList>
            <consortium name="RefSeq"/>
        </authorList>
    </citation>
    <scope>IDENTIFICATION</scope>
    <source>
        <tissue evidence="2">Gonads</tissue>
    </source>
</reference>
<name>A0A6J2XLL5_SITOR</name>
<protein>
    <submittedName>
        <fullName evidence="2">Uncharacterized protein LOC115879333</fullName>
    </submittedName>
</protein>
<evidence type="ECO:0000313" key="2">
    <source>
        <dbReference type="RefSeq" id="XP_030751966.1"/>
    </source>
</evidence>
<keyword evidence="1" id="KW-1185">Reference proteome</keyword>
<dbReference type="InParanoid" id="A0A6J2XLL5"/>
<proteinExistence type="predicted"/>
<dbReference type="RefSeq" id="XP_030751966.1">
    <property type="nucleotide sequence ID" value="XM_030896106.1"/>
</dbReference>
<dbReference type="OrthoDB" id="6713800at2759"/>
<dbReference type="GeneID" id="115879333"/>
<organism evidence="1 2">
    <name type="scientific">Sitophilus oryzae</name>
    <name type="common">Rice weevil</name>
    <name type="synonym">Curculio oryzae</name>
    <dbReference type="NCBI Taxonomy" id="7048"/>
    <lineage>
        <taxon>Eukaryota</taxon>
        <taxon>Metazoa</taxon>
        <taxon>Ecdysozoa</taxon>
        <taxon>Arthropoda</taxon>
        <taxon>Hexapoda</taxon>
        <taxon>Insecta</taxon>
        <taxon>Pterygota</taxon>
        <taxon>Neoptera</taxon>
        <taxon>Endopterygota</taxon>
        <taxon>Coleoptera</taxon>
        <taxon>Polyphaga</taxon>
        <taxon>Cucujiformia</taxon>
        <taxon>Curculionidae</taxon>
        <taxon>Dryophthorinae</taxon>
        <taxon>Sitophilus</taxon>
    </lineage>
</organism>
<evidence type="ECO:0000313" key="1">
    <source>
        <dbReference type="Proteomes" id="UP000504635"/>
    </source>
</evidence>
<gene>
    <name evidence="2" type="primary">LOC115879333</name>
</gene>
<sequence>MGNAETKPRSNNNLKDDTIQTQIPSHITKPTSNLVLAYNEGQFHPCIILDRARNISNGYEVFFLHNQTETEIFSGNVIGNFKALLECEVSFTIDGQSYTGKVFDMANNDQNETRNFFICCDNQYFWVSFPFIYLTPEQARQLR</sequence>
<dbReference type="AlphaFoldDB" id="A0A6J2XLL5"/>
<dbReference type="KEGG" id="soy:115879333"/>